<protein>
    <submittedName>
        <fullName evidence="1">Uncharacterized protein</fullName>
    </submittedName>
</protein>
<proteinExistence type="predicted"/>
<dbReference type="EMBL" id="BK015049">
    <property type="protein sequence ID" value="DAD88882.1"/>
    <property type="molecule type" value="Genomic_DNA"/>
</dbReference>
<name>A0A8S5N3N6_9CAUD</name>
<reference evidence="1" key="1">
    <citation type="journal article" date="2021" name="Proc. Natl. Acad. Sci. U.S.A.">
        <title>A Catalog of Tens of Thousands of Viruses from Human Metagenomes Reveals Hidden Associations with Chronic Diseases.</title>
        <authorList>
            <person name="Tisza M.J."/>
            <person name="Buck C.B."/>
        </authorList>
    </citation>
    <scope>NUCLEOTIDE SEQUENCE</scope>
    <source>
        <strain evidence="1">CtRuT6</strain>
    </source>
</reference>
<evidence type="ECO:0000313" key="1">
    <source>
        <dbReference type="EMBL" id="DAD88882.1"/>
    </source>
</evidence>
<sequence length="55" mass="6560">MVIMGSLLKFMCSFIVAPLYCLKCKIFNWKSDIGKITYLYRRNEILVLDFVMQDF</sequence>
<accession>A0A8S5N3N6</accession>
<organism evidence="1">
    <name type="scientific">Siphoviridae sp. ctRuT6</name>
    <dbReference type="NCBI Taxonomy" id="2826339"/>
    <lineage>
        <taxon>Viruses</taxon>
        <taxon>Duplodnaviria</taxon>
        <taxon>Heunggongvirae</taxon>
        <taxon>Uroviricota</taxon>
        <taxon>Caudoviricetes</taxon>
    </lineage>
</organism>